<keyword evidence="8" id="KW-1185">Reference proteome</keyword>
<proteinExistence type="inferred from homology"/>
<dbReference type="InterPro" id="IPR006139">
    <property type="entry name" value="D-isomer_2_OHA_DH_cat_dom"/>
</dbReference>
<dbReference type="FunFam" id="3.40.50.720:FF:000203">
    <property type="entry name" value="D-3-phosphoglycerate dehydrogenase (SerA)"/>
    <property type="match status" value="1"/>
</dbReference>
<protein>
    <submittedName>
        <fullName evidence="7">2-hydroxyacid dehydrogenase family protein</fullName>
    </submittedName>
</protein>
<dbReference type="Proteomes" id="UP001156102">
    <property type="component" value="Unassembled WGS sequence"/>
</dbReference>
<dbReference type="PANTHER" id="PTHR42789">
    <property type="entry name" value="D-ISOMER SPECIFIC 2-HYDROXYACID DEHYDROGENASE FAMILY PROTEIN (AFU_ORTHOLOGUE AFUA_6G10090)"/>
    <property type="match status" value="1"/>
</dbReference>
<evidence type="ECO:0000259" key="5">
    <source>
        <dbReference type="Pfam" id="PF00389"/>
    </source>
</evidence>
<dbReference type="GO" id="GO:0051287">
    <property type="term" value="F:NAD binding"/>
    <property type="evidence" value="ECO:0007669"/>
    <property type="project" value="InterPro"/>
</dbReference>
<evidence type="ECO:0000259" key="6">
    <source>
        <dbReference type="Pfam" id="PF02826"/>
    </source>
</evidence>
<dbReference type="Gene3D" id="3.40.50.720">
    <property type="entry name" value="NAD(P)-binding Rossmann-like Domain"/>
    <property type="match status" value="2"/>
</dbReference>
<dbReference type="RefSeq" id="WP_254758585.1">
    <property type="nucleotide sequence ID" value="NZ_JANCLT010000004.1"/>
</dbReference>
<evidence type="ECO:0000256" key="3">
    <source>
        <dbReference type="ARBA" id="ARBA00023027"/>
    </source>
</evidence>
<evidence type="ECO:0000256" key="2">
    <source>
        <dbReference type="ARBA" id="ARBA00023002"/>
    </source>
</evidence>
<evidence type="ECO:0000256" key="4">
    <source>
        <dbReference type="RuleBase" id="RU003719"/>
    </source>
</evidence>
<sequence length="324" mass="34711">MAKILVAGAIPKLGLQLLEGHEVEVYEGEGLITEAELQERVQDKDALLSLLSTKVTKETIAGAPNLKIIANYGAGFDNIDHAYAAERGIPVTNTPKVSTEATAELTLGLLLAAARRIPEGDVLCRTTGFSGWAPLFFLGREVYGKTLGIIGLGEIGQAVAKRAKAFGMHILYTGPNRKPAVEEQLDASYASLEELLQSSDFVAINCSYNPSLRHMIGAEQLKLMKPTAYLINAARGPVVHEQALADALKAGVIEGAALDVFEFEPQIAEDLKTLPNVVLTPHIGNATIETRDAMAELAVRNILSVLDGQEPVTPVNKLKQKVQA</sequence>
<comment type="caution">
    <text evidence="7">The sequence shown here is derived from an EMBL/GenBank/DDBJ whole genome shotgun (WGS) entry which is preliminary data.</text>
</comment>
<feature type="domain" description="D-isomer specific 2-hydroxyacid dehydrogenase catalytic" evidence="5">
    <location>
        <begin position="4"/>
        <end position="316"/>
    </location>
</feature>
<dbReference type="SUPFAM" id="SSF52283">
    <property type="entry name" value="Formate/glycerate dehydrogenase catalytic domain-like"/>
    <property type="match status" value="1"/>
</dbReference>
<keyword evidence="2 4" id="KW-0560">Oxidoreductase</keyword>
<dbReference type="AlphaFoldDB" id="A0AA41X496"/>
<dbReference type="GO" id="GO:0016616">
    <property type="term" value="F:oxidoreductase activity, acting on the CH-OH group of donors, NAD or NADP as acceptor"/>
    <property type="evidence" value="ECO:0007669"/>
    <property type="project" value="InterPro"/>
</dbReference>
<organism evidence="7 8">
    <name type="scientific">Ectobacillus ponti</name>
    <dbReference type="NCBI Taxonomy" id="2961894"/>
    <lineage>
        <taxon>Bacteria</taxon>
        <taxon>Bacillati</taxon>
        <taxon>Bacillota</taxon>
        <taxon>Bacilli</taxon>
        <taxon>Bacillales</taxon>
        <taxon>Bacillaceae</taxon>
        <taxon>Ectobacillus</taxon>
    </lineage>
</organism>
<dbReference type="InterPro" id="IPR036291">
    <property type="entry name" value="NAD(P)-bd_dom_sf"/>
</dbReference>
<dbReference type="InterPro" id="IPR006140">
    <property type="entry name" value="D-isomer_DH_NAD-bd"/>
</dbReference>
<dbReference type="Pfam" id="PF00389">
    <property type="entry name" value="2-Hacid_dh"/>
    <property type="match status" value="1"/>
</dbReference>
<name>A0AA41X496_9BACI</name>
<evidence type="ECO:0000256" key="1">
    <source>
        <dbReference type="ARBA" id="ARBA00005854"/>
    </source>
</evidence>
<dbReference type="PANTHER" id="PTHR42789:SF1">
    <property type="entry name" value="D-ISOMER SPECIFIC 2-HYDROXYACID DEHYDROGENASE FAMILY PROTEIN (AFU_ORTHOLOGUE AFUA_6G10090)"/>
    <property type="match status" value="1"/>
</dbReference>
<feature type="domain" description="D-isomer specific 2-hydroxyacid dehydrogenase NAD-binding" evidence="6">
    <location>
        <begin position="107"/>
        <end position="284"/>
    </location>
</feature>
<accession>A0AA41X496</accession>
<dbReference type="SUPFAM" id="SSF51735">
    <property type="entry name" value="NAD(P)-binding Rossmann-fold domains"/>
    <property type="match status" value="1"/>
</dbReference>
<dbReference type="CDD" id="cd12178">
    <property type="entry name" value="2-Hacid_dh_13"/>
    <property type="match status" value="1"/>
</dbReference>
<dbReference type="InterPro" id="IPR050857">
    <property type="entry name" value="D-2-hydroxyacid_DH"/>
</dbReference>
<reference evidence="7" key="1">
    <citation type="submission" date="2022-07" db="EMBL/GenBank/DDBJ databases">
        <authorList>
            <person name="Li W.-J."/>
            <person name="Deng Q.-Q."/>
        </authorList>
    </citation>
    <scope>NUCLEOTIDE SEQUENCE</scope>
    <source>
        <strain evidence="7">SYSU M60031</strain>
    </source>
</reference>
<evidence type="ECO:0000313" key="7">
    <source>
        <dbReference type="EMBL" id="MCP8968661.1"/>
    </source>
</evidence>
<keyword evidence="3" id="KW-0520">NAD</keyword>
<comment type="similarity">
    <text evidence="1 4">Belongs to the D-isomer specific 2-hydroxyacid dehydrogenase family.</text>
</comment>
<evidence type="ECO:0000313" key="8">
    <source>
        <dbReference type="Proteomes" id="UP001156102"/>
    </source>
</evidence>
<dbReference type="EMBL" id="JANCLT010000004">
    <property type="protein sequence ID" value="MCP8968661.1"/>
    <property type="molecule type" value="Genomic_DNA"/>
</dbReference>
<dbReference type="Pfam" id="PF02826">
    <property type="entry name" value="2-Hacid_dh_C"/>
    <property type="match status" value="1"/>
</dbReference>
<gene>
    <name evidence="7" type="ORF">NK662_08940</name>
</gene>